<accession>A0A6B1DSZ0</accession>
<sequence>MAVPRMFAPFPTRCSAIQLEALRQVLWAALRHMCSTALSELVRRRLARKGMDIGQRAQWLAAGALTVPDEVFPKLVDFLSEEGKTRSSHLERRVHHLVDFLVSVSDPLPNQEWPTVHLAALIGAVGRWVRPSSAYWQDSSDQVIAGKSLDASFKATPLVELWIDTLAKRVDEQAIAALGNLAEDSTLESWRGHLVRERDAQAKRFRKAKYRAPTLSEIKEAVDGGPPAGAADLAALVTEKLNWLADKIRNGNTDDWRQYWHTDPDDSQGRRVTKPKPEELCRDHLLSDLQLWLSPYDIRPQLPYVVDAAPEGHHAEDARSDIIAVHGAHAVPVEIKKTDSRDLWSAVKDQLIAKYVRDPRSGGYGIYLVLWFGREHLKSAPPVGPRPDSPNRLRQLLEDMLEPAQRRTITIVVVDVSDSS</sequence>
<organism evidence="1">
    <name type="scientific">Caldilineaceae bacterium SB0662_bin_9</name>
    <dbReference type="NCBI Taxonomy" id="2605258"/>
    <lineage>
        <taxon>Bacteria</taxon>
        <taxon>Bacillati</taxon>
        <taxon>Chloroflexota</taxon>
        <taxon>Caldilineae</taxon>
        <taxon>Caldilineales</taxon>
        <taxon>Caldilineaceae</taxon>
    </lineage>
</organism>
<reference evidence="1" key="1">
    <citation type="submission" date="2019-09" db="EMBL/GenBank/DDBJ databases">
        <title>Characterisation of the sponge microbiome using genome-centric metagenomics.</title>
        <authorList>
            <person name="Engelberts J.P."/>
            <person name="Robbins S.J."/>
            <person name="De Goeij J.M."/>
            <person name="Aranda M."/>
            <person name="Bell S.C."/>
            <person name="Webster N.S."/>
        </authorList>
    </citation>
    <scope>NUCLEOTIDE SEQUENCE</scope>
    <source>
        <strain evidence="1">SB0662_bin_9</strain>
    </source>
</reference>
<comment type="caution">
    <text evidence="1">The sequence shown here is derived from an EMBL/GenBank/DDBJ whole genome shotgun (WGS) entry which is preliminary data.</text>
</comment>
<proteinExistence type="predicted"/>
<dbReference type="EMBL" id="VXPY01000078">
    <property type="protein sequence ID" value="MYD90819.1"/>
    <property type="molecule type" value="Genomic_DNA"/>
</dbReference>
<name>A0A6B1DSZ0_9CHLR</name>
<gene>
    <name evidence="1" type="ORF">F4Y08_10865</name>
</gene>
<protein>
    <submittedName>
        <fullName evidence="1">Uncharacterized protein</fullName>
    </submittedName>
</protein>
<evidence type="ECO:0000313" key="1">
    <source>
        <dbReference type="EMBL" id="MYD90819.1"/>
    </source>
</evidence>
<dbReference type="AlphaFoldDB" id="A0A6B1DSZ0"/>